<dbReference type="EMBL" id="AP026933">
    <property type="protein sequence ID" value="BDT03297.1"/>
    <property type="molecule type" value="Genomic_DNA"/>
</dbReference>
<proteinExistence type="predicted"/>
<evidence type="ECO:0000313" key="1">
    <source>
        <dbReference type="EMBL" id="BDT03297.1"/>
    </source>
</evidence>
<evidence type="ECO:0000313" key="2">
    <source>
        <dbReference type="Proteomes" id="UP001163387"/>
    </source>
</evidence>
<name>A0ABN6SWS4_9MOLU</name>
<reference evidence="1 2" key="1">
    <citation type="journal article" date="2022" name="Front. Microbiol.">
        <title>Male-killing mechanisms vary between Spiroplasma species.</title>
        <authorList>
            <person name="Arai H."/>
            <person name="Inoue M."/>
            <person name="Kageyama D."/>
        </authorList>
    </citation>
    <scope>NUCLEOTIDE SEQUENCE [LARGE SCALE GENOMIC DNA]</scope>
    <source>
        <strain evidence="2">sHm</strain>
    </source>
</reference>
<accession>A0ABN6SWS4</accession>
<protein>
    <submittedName>
        <fullName evidence="1">Uncharacterized protein</fullName>
    </submittedName>
</protein>
<dbReference type="Proteomes" id="UP001163387">
    <property type="component" value="Chromosome"/>
</dbReference>
<keyword evidence="2" id="KW-1185">Reference proteome</keyword>
<gene>
    <name evidence="1" type="ORF">SHM_09430</name>
</gene>
<sequence>MIFLLITLVVLFLTNIAKVNRDTLSTKVIKHDLLLPLDDTIVSPSQWPRVMRSLTLLSRSLIDLPLNLPRFSWDLRFLPFLLKFLLVTLSNNWMGYTLLDTNYVDKWTNLLKERNYNYDQY</sequence>
<organism evidence="1 2">
    <name type="scientific">Spiroplasma ixodetis</name>
    <dbReference type="NCBI Taxonomy" id="2141"/>
    <lineage>
        <taxon>Bacteria</taxon>
        <taxon>Bacillati</taxon>
        <taxon>Mycoplasmatota</taxon>
        <taxon>Mollicutes</taxon>
        <taxon>Entomoplasmatales</taxon>
        <taxon>Spiroplasmataceae</taxon>
        <taxon>Spiroplasma</taxon>
    </lineage>
</organism>